<dbReference type="AlphaFoldDB" id="A0AAN8XI79"/>
<evidence type="ECO:0000256" key="1">
    <source>
        <dbReference type="ARBA" id="ARBA00004240"/>
    </source>
</evidence>
<dbReference type="GO" id="GO:0005783">
    <property type="term" value="C:endoplasmic reticulum"/>
    <property type="evidence" value="ECO:0007669"/>
    <property type="project" value="UniProtKB-SubCell"/>
</dbReference>
<feature type="domain" description="Signal recognition particle SRP72 subunit RNA-binding" evidence="10">
    <location>
        <begin position="470"/>
        <end position="520"/>
    </location>
</feature>
<comment type="similarity">
    <text evidence="3">Belongs to the SRP72 family.</text>
</comment>
<proteinExistence type="inferred from homology"/>
<evidence type="ECO:0000259" key="10">
    <source>
        <dbReference type="Pfam" id="PF08492"/>
    </source>
</evidence>
<dbReference type="GO" id="GO:0008312">
    <property type="term" value="F:7S RNA binding"/>
    <property type="evidence" value="ECO:0007669"/>
    <property type="project" value="InterPro"/>
</dbReference>
<dbReference type="GO" id="GO:0043022">
    <property type="term" value="F:ribosome binding"/>
    <property type="evidence" value="ECO:0007669"/>
    <property type="project" value="TreeGrafter"/>
</dbReference>
<gene>
    <name evidence="11" type="primary">SRP72</name>
    <name evidence="11" type="ORF">SK128_027647</name>
</gene>
<accession>A0AAN8XI79</accession>
<evidence type="ECO:0000256" key="5">
    <source>
        <dbReference type="ARBA" id="ARBA00022490"/>
    </source>
</evidence>
<keyword evidence="7" id="KW-0733">Signal recognition particle</keyword>
<dbReference type="SMART" id="SM00028">
    <property type="entry name" value="TPR"/>
    <property type="match status" value="4"/>
</dbReference>
<dbReference type="InterPro" id="IPR026270">
    <property type="entry name" value="SRP72"/>
</dbReference>
<dbReference type="SUPFAM" id="SSF48452">
    <property type="entry name" value="TPR-like"/>
    <property type="match status" value="1"/>
</dbReference>
<dbReference type="InterPro" id="IPR011990">
    <property type="entry name" value="TPR-like_helical_dom_sf"/>
</dbReference>
<keyword evidence="12" id="KW-1185">Reference proteome</keyword>
<keyword evidence="8" id="KW-0687">Ribonucleoprotein</keyword>
<reference evidence="11 12" key="1">
    <citation type="submission" date="2023-11" db="EMBL/GenBank/DDBJ databases">
        <title>Halocaridina rubra genome assembly.</title>
        <authorList>
            <person name="Smith C."/>
        </authorList>
    </citation>
    <scope>NUCLEOTIDE SEQUENCE [LARGE SCALE GENOMIC DNA]</scope>
    <source>
        <strain evidence="11">EP-1</strain>
        <tissue evidence="11">Whole</tissue>
    </source>
</reference>
<evidence type="ECO:0000313" key="12">
    <source>
        <dbReference type="Proteomes" id="UP001381693"/>
    </source>
</evidence>
<evidence type="ECO:0000256" key="3">
    <source>
        <dbReference type="ARBA" id="ARBA00007676"/>
    </source>
</evidence>
<name>A0AAN8XI79_HALRR</name>
<comment type="caution">
    <text evidence="11">The sequence shown here is derived from an EMBL/GenBank/DDBJ whole genome shotgun (WGS) entry which is preliminary data.</text>
</comment>
<evidence type="ECO:0000256" key="8">
    <source>
        <dbReference type="ARBA" id="ARBA00023274"/>
    </source>
</evidence>
<dbReference type="PANTHER" id="PTHR14094:SF9">
    <property type="entry name" value="SIGNAL RECOGNITION PARTICLE SUBUNIT SRP72"/>
    <property type="match status" value="1"/>
</dbReference>
<evidence type="ECO:0000256" key="7">
    <source>
        <dbReference type="ARBA" id="ARBA00023135"/>
    </source>
</evidence>
<dbReference type="GO" id="GO:0006614">
    <property type="term" value="P:SRP-dependent cotranslational protein targeting to membrane"/>
    <property type="evidence" value="ECO:0007669"/>
    <property type="project" value="InterPro"/>
</dbReference>
<evidence type="ECO:0000256" key="6">
    <source>
        <dbReference type="ARBA" id="ARBA00022824"/>
    </source>
</evidence>
<feature type="compositionally biased region" description="Basic residues" evidence="9">
    <location>
        <begin position="483"/>
        <end position="493"/>
    </location>
</feature>
<feature type="compositionally biased region" description="Basic residues" evidence="9">
    <location>
        <begin position="513"/>
        <end position="524"/>
    </location>
</feature>
<evidence type="ECO:0000256" key="4">
    <source>
        <dbReference type="ARBA" id="ARBA00018350"/>
    </source>
</evidence>
<dbReference type="InterPro" id="IPR019734">
    <property type="entry name" value="TPR_rpt"/>
</dbReference>
<evidence type="ECO:0000256" key="2">
    <source>
        <dbReference type="ARBA" id="ARBA00004496"/>
    </source>
</evidence>
<organism evidence="11 12">
    <name type="scientific">Halocaridina rubra</name>
    <name type="common">Hawaiian red shrimp</name>
    <dbReference type="NCBI Taxonomy" id="373956"/>
    <lineage>
        <taxon>Eukaryota</taxon>
        <taxon>Metazoa</taxon>
        <taxon>Ecdysozoa</taxon>
        <taxon>Arthropoda</taxon>
        <taxon>Crustacea</taxon>
        <taxon>Multicrustacea</taxon>
        <taxon>Malacostraca</taxon>
        <taxon>Eumalacostraca</taxon>
        <taxon>Eucarida</taxon>
        <taxon>Decapoda</taxon>
        <taxon>Pleocyemata</taxon>
        <taxon>Caridea</taxon>
        <taxon>Atyoidea</taxon>
        <taxon>Atyidae</taxon>
        <taxon>Halocaridina</taxon>
    </lineage>
</organism>
<keyword evidence="6" id="KW-0256">Endoplasmic reticulum</keyword>
<dbReference type="Gene3D" id="1.25.40.10">
    <property type="entry name" value="Tetratricopeptide repeat domain"/>
    <property type="match status" value="3"/>
</dbReference>
<dbReference type="InterPro" id="IPR013699">
    <property type="entry name" value="Signal_recog_part_SRP72_RNA-bd"/>
</dbReference>
<comment type="subcellular location">
    <subcellularLocation>
        <location evidence="2">Cytoplasm</location>
    </subcellularLocation>
    <subcellularLocation>
        <location evidence="1">Endoplasmic reticulum</location>
    </subcellularLocation>
</comment>
<dbReference type="EMBL" id="JAXCGZ010001925">
    <property type="protein sequence ID" value="KAK7085005.1"/>
    <property type="molecule type" value="Genomic_DNA"/>
</dbReference>
<dbReference type="GO" id="GO:0005786">
    <property type="term" value="C:signal recognition particle, endoplasmic reticulum targeting"/>
    <property type="evidence" value="ECO:0007669"/>
    <property type="project" value="UniProtKB-KW"/>
</dbReference>
<evidence type="ECO:0000256" key="9">
    <source>
        <dbReference type="SAM" id="MobiDB-lite"/>
    </source>
</evidence>
<feature type="compositionally biased region" description="Basic residues" evidence="9">
    <location>
        <begin position="571"/>
        <end position="584"/>
    </location>
</feature>
<keyword evidence="5" id="KW-0963">Cytoplasm</keyword>
<evidence type="ECO:0000313" key="11">
    <source>
        <dbReference type="EMBL" id="KAK7085005.1"/>
    </source>
</evidence>
<dbReference type="PIRSF" id="PIRSF038922">
    <property type="entry name" value="SRP72"/>
    <property type="match status" value="1"/>
</dbReference>
<dbReference type="PANTHER" id="PTHR14094">
    <property type="entry name" value="SIGNAL RECOGNITION PARTICLE 72"/>
    <property type="match status" value="1"/>
</dbReference>
<dbReference type="Pfam" id="PF08492">
    <property type="entry name" value="SRP72"/>
    <property type="match status" value="1"/>
</dbReference>
<dbReference type="Proteomes" id="UP001381693">
    <property type="component" value="Unassembled WGS sequence"/>
</dbReference>
<protein>
    <recommendedName>
        <fullName evidence="4">Signal recognition particle subunit SRP72</fullName>
    </recommendedName>
</protein>
<sequence length="584" mass="65218">MTFEKAYCEYRVNDVQEAFKTVSSSSDTTPRIQELKAQILYRLERYTECYGIYRNIIRTTSDDFDMERQTNMTAVAVNRSFEGTNEDDTVEVDSSSYELLYNGSCQLLALGRVEEALAKLQATEKLCRNYLIQEEGATEEEVNEEVAIIRVQQGHCLQLLGKEKDALAIYNSALKHKPDDPALLAIINNNLVAINRGTNVFDSRKRMKTAMAPGLEHKLTSYQRSRINLNNCLLAYHSNQDDVCRSESSRLASEHPALALEASVIKAALLGRDGKPGEAHSVLDKCAKTHPLEATKIYLVATQILLNQGDRKGAREIMMSLCENDRYRQGIVSALVTLCMASGDHDVASNILRQAVEWHKKNKTSSVLLAELWRHAADLHLRRGDAPTAAASLLELRKINPADVNTLAQLITAYAQYDIKSAQSLSRELPPVNNMASGVDVEALEASIGQKYFKKIHQARGEASPASPASPKGAMTPGDVKKTNIKKKKRKPRLPKDYNPNITPDPERWLPKWQRKGYRKKKDRRVKEVMKGTQGVSSDAADKFDITKTAGTYKTSQPTPSPQPESSGMRRNQKKKAGGKNKKR</sequence>
<feature type="region of interest" description="Disordered" evidence="9">
    <location>
        <begin position="459"/>
        <end position="584"/>
    </location>
</feature>